<dbReference type="Proteomes" id="UP001058974">
    <property type="component" value="Chromosome 7"/>
</dbReference>
<protein>
    <submittedName>
        <fullName evidence="1">Uncharacterized protein</fullName>
    </submittedName>
</protein>
<gene>
    <name evidence="1" type="ORF">KIW84_073713</name>
</gene>
<organism evidence="1 2">
    <name type="scientific">Pisum sativum</name>
    <name type="common">Garden pea</name>
    <name type="synonym">Lathyrus oleraceus</name>
    <dbReference type="NCBI Taxonomy" id="3888"/>
    <lineage>
        <taxon>Eukaryota</taxon>
        <taxon>Viridiplantae</taxon>
        <taxon>Streptophyta</taxon>
        <taxon>Embryophyta</taxon>
        <taxon>Tracheophyta</taxon>
        <taxon>Spermatophyta</taxon>
        <taxon>Magnoliopsida</taxon>
        <taxon>eudicotyledons</taxon>
        <taxon>Gunneridae</taxon>
        <taxon>Pentapetalae</taxon>
        <taxon>rosids</taxon>
        <taxon>fabids</taxon>
        <taxon>Fabales</taxon>
        <taxon>Fabaceae</taxon>
        <taxon>Papilionoideae</taxon>
        <taxon>50 kb inversion clade</taxon>
        <taxon>NPAAA clade</taxon>
        <taxon>Hologalegina</taxon>
        <taxon>IRL clade</taxon>
        <taxon>Fabeae</taxon>
        <taxon>Lathyrus</taxon>
    </lineage>
</organism>
<evidence type="ECO:0000313" key="1">
    <source>
        <dbReference type="EMBL" id="KAI5387722.1"/>
    </source>
</evidence>
<dbReference type="Gramene" id="Psat07G0371300-T1">
    <property type="protein sequence ID" value="KAI5387722.1"/>
    <property type="gene ID" value="KIW84_073713"/>
</dbReference>
<dbReference type="EMBL" id="JAMSHJ010000007">
    <property type="protein sequence ID" value="KAI5387722.1"/>
    <property type="molecule type" value="Genomic_DNA"/>
</dbReference>
<proteinExistence type="predicted"/>
<comment type="caution">
    <text evidence="1">The sequence shown here is derived from an EMBL/GenBank/DDBJ whole genome shotgun (WGS) entry which is preliminary data.</text>
</comment>
<keyword evidence="2" id="KW-1185">Reference proteome</keyword>
<evidence type="ECO:0000313" key="2">
    <source>
        <dbReference type="Proteomes" id="UP001058974"/>
    </source>
</evidence>
<reference evidence="1 2" key="1">
    <citation type="journal article" date="2022" name="Nat. Genet.">
        <title>Improved pea reference genome and pan-genome highlight genomic features and evolutionary characteristics.</title>
        <authorList>
            <person name="Yang T."/>
            <person name="Liu R."/>
            <person name="Luo Y."/>
            <person name="Hu S."/>
            <person name="Wang D."/>
            <person name="Wang C."/>
            <person name="Pandey M.K."/>
            <person name="Ge S."/>
            <person name="Xu Q."/>
            <person name="Li N."/>
            <person name="Li G."/>
            <person name="Huang Y."/>
            <person name="Saxena R.K."/>
            <person name="Ji Y."/>
            <person name="Li M."/>
            <person name="Yan X."/>
            <person name="He Y."/>
            <person name="Liu Y."/>
            <person name="Wang X."/>
            <person name="Xiang C."/>
            <person name="Varshney R.K."/>
            <person name="Ding H."/>
            <person name="Gao S."/>
            <person name="Zong X."/>
        </authorList>
    </citation>
    <scope>NUCLEOTIDE SEQUENCE [LARGE SCALE GENOMIC DNA]</scope>
    <source>
        <strain evidence="1 2">cv. Zhongwan 6</strain>
    </source>
</reference>
<accession>A0A9D4VQR9</accession>
<dbReference type="AlphaFoldDB" id="A0A9D4VQR9"/>
<sequence>MVAQDERLKVTSETRVNMKVLKLYAWETNFKKNSIERLRNDELKWLPAVQLRKAYQLSSGKQAATRASDRPTNSWCITNEPSMYQLETEAANRNWIKKKVTFSCVVLILLKRDWKITLGTRKNLTPVDGYSFAEFRQRKLELVRKFNEMDTPYTSCFSLIRHERDTVSKHAQNQYDEIHNNSLALSSENDGNLYDESRTKQYFE</sequence>
<name>A0A9D4VQR9_PEA</name>